<gene>
    <name evidence="3" type="ORF">RUMGNA_01703</name>
</gene>
<protein>
    <recommendedName>
        <fullName evidence="5">DUF5717 domain-containing protein</fullName>
    </recommendedName>
</protein>
<dbReference type="InterPro" id="IPR043775">
    <property type="entry name" value="DUF5717_N"/>
</dbReference>
<feature type="domain" description="DUF5717" evidence="2">
    <location>
        <begin position="13"/>
        <end position="758"/>
    </location>
</feature>
<sequence>MQRKKNEQVTNLKNKIKRLSKGDFHIPQPEIIFPETRIIMRVGEGEMYKGSFSLQNQGEGTIRGLVYPSSFRVRCEEQGFDGNPVNISYTYDGSGLVPGHVEHGKFTIVCNGGEYEVAFTAIIEKPFVMTTYGKVQSLEDFKKLSFRDPAEAEKLFRSRDFYEILKYEDKRIQALYDNMRKWELDQQALEEFLVGCKQKEKIFLTLEEESRAFISLQESRKDTFTIRKNTWGYLTIDVRTEGEFLSVEHTKVTTEEFIGNAYRLEYIIDYTKLHQGSNFGQIILESPYEILTYEIVVEKDVCRDEERRERDKEFASILKRCLVYESGKLDLNTWCEESLKKIEHLRSLDEDNEMYLLVHAHICLLGKRFEEAKWILESYNYNRFAIGKNVEISSYYLYLTTLLSNDSIGTRRVAEELSKSYMKHPDSWKILCMLVNVDSEYKIISERLRALEHHFYEEKTRSIWFYLEAFRCFREKSSSLKKLGIFEVRVLYFAAKHKLMTKELALYTANLASQLKSFDRYLYETLVLSYGMYEESMILTAICTLLIKGSCMENCFFKWYEKAVESELKIAQLYEFYMAAIQPGRVNKALPRSVYLYFMHGNNLDFHKRALLYSNLITYEDESSEIYAHYRDEMEAFAWNQLERRNIDPMLRIIYKRFLTEDSMEAEQIKALYDICHAYEITTKVPNMKFIHVIAEDGTITQKAPYTDKGARVFLYAKTDRLVWESKDGRHYTDSIPYESKRLFYELRYMDICKRYMNSLKQNRQEEKVEELSLETVRKYGIENYGEEEIMGLCSRTIRENNYECDDFLTYVCFEMFKRKQFDRVILTYLANYYCGATTDMKLLWREAREYEVHTQKLAERIITQMLFSEELFGEVPIFEEYYEEGAYFRLQQAYLAYMSREYVVEERRMSRSIIDIICKEYEKGEETIDICKIAVLKYYSTREYTTTVRKTLKKFLQELCGKQIYFPFFLAYEKEWLIELQLWDKTLIEYKGQKGSRVMLYYQLQKENSEAVDYATEVLTPMYENLYVKKFVLFSNERLKYYFKETIDGNTYRSDKECCMKDAVFGESGRYGRLNDILLSEGSEKEEKMKAYAQEDAIAAHMFEQY</sequence>
<dbReference type="AlphaFoldDB" id="A7B2C5"/>
<evidence type="ECO:0000259" key="1">
    <source>
        <dbReference type="Pfam" id="PF18983"/>
    </source>
</evidence>
<reference evidence="3 4" key="1">
    <citation type="submission" date="2007-04" db="EMBL/GenBank/DDBJ databases">
        <authorList>
            <person name="Fulton L."/>
            <person name="Clifton S."/>
            <person name="Fulton B."/>
            <person name="Xu J."/>
            <person name="Minx P."/>
            <person name="Pepin K.H."/>
            <person name="Johnson M."/>
            <person name="Thiruvilangam P."/>
            <person name="Bhonagiri V."/>
            <person name="Nash W.E."/>
            <person name="Mardis E.R."/>
            <person name="Wilson R.K."/>
        </authorList>
    </citation>
    <scope>NUCLEOTIDE SEQUENCE [LARGE SCALE GENOMIC DNA]</scope>
    <source>
        <strain evidence="3 4">ATCC 29149</strain>
    </source>
</reference>
<comment type="caution">
    <text evidence="3">The sequence shown here is derived from an EMBL/GenBank/DDBJ whole genome shotgun (WGS) entry which is preliminary data.</text>
</comment>
<name>A7B2C5_MEDG7</name>
<evidence type="ECO:0000259" key="2">
    <source>
        <dbReference type="Pfam" id="PF18984"/>
    </source>
</evidence>
<reference evidence="3 4" key="2">
    <citation type="submission" date="2007-06" db="EMBL/GenBank/DDBJ databases">
        <title>Draft genome sequence of Ruminococcus gnavus (ATCC 29149).</title>
        <authorList>
            <person name="Sudarsanam P."/>
            <person name="Ley R."/>
            <person name="Guruge J."/>
            <person name="Turnbaugh P.J."/>
            <person name="Mahowald M."/>
            <person name="Liep D."/>
            <person name="Gordon J."/>
        </authorList>
    </citation>
    <scope>NUCLEOTIDE SEQUENCE [LARGE SCALE GENOMIC DNA]</scope>
    <source>
        <strain evidence="3 4">ATCC 29149</strain>
    </source>
</reference>
<feature type="domain" description="DUF5717" evidence="1">
    <location>
        <begin position="806"/>
        <end position="1104"/>
    </location>
</feature>
<dbReference type="Pfam" id="PF18983">
    <property type="entry name" value="DUF5717"/>
    <property type="match status" value="1"/>
</dbReference>
<dbReference type="PaxDb" id="411470-RUMGNA_01703"/>
<dbReference type="Proteomes" id="UP000004410">
    <property type="component" value="Unassembled WGS sequence"/>
</dbReference>
<dbReference type="EMBL" id="AAYG02000012">
    <property type="protein sequence ID" value="EDN77896.1"/>
    <property type="molecule type" value="Genomic_DNA"/>
</dbReference>
<proteinExistence type="predicted"/>
<dbReference type="InterPro" id="IPR043774">
    <property type="entry name" value="DUF5717_C"/>
</dbReference>
<evidence type="ECO:0000313" key="4">
    <source>
        <dbReference type="Proteomes" id="UP000004410"/>
    </source>
</evidence>
<organism evidence="3 4">
    <name type="scientific">Mediterraneibacter gnavus (strain ATCC 29149 / DSM 114966 / JCM 6515 / VPI C7-9)</name>
    <name type="common">Ruminococcus gnavus</name>
    <dbReference type="NCBI Taxonomy" id="411470"/>
    <lineage>
        <taxon>Bacteria</taxon>
        <taxon>Bacillati</taxon>
        <taxon>Bacillota</taxon>
        <taxon>Clostridia</taxon>
        <taxon>Lachnospirales</taxon>
        <taxon>Lachnospiraceae</taxon>
        <taxon>Mediterraneibacter</taxon>
    </lineage>
</organism>
<dbReference type="eggNOG" id="ENOG502Z86R">
    <property type="taxonomic scope" value="Bacteria"/>
</dbReference>
<evidence type="ECO:0008006" key="5">
    <source>
        <dbReference type="Google" id="ProtNLM"/>
    </source>
</evidence>
<evidence type="ECO:0000313" key="3">
    <source>
        <dbReference type="EMBL" id="EDN77896.1"/>
    </source>
</evidence>
<dbReference type="Pfam" id="PF18984">
    <property type="entry name" value="DUF5717_N"/>
    <property type="match status" value="1"/>
</dbReference>
<accession>A7B2C5</accession>